<dbReference type="SUPFAM" id="SSF52540">
    <property type="entry name" value="P-loop containing nucleoside triphosphate hydrolases"/>
    <property type="match status" value="1"/>
</dbReference>
<dbReference type="InterPro" id="IPR025322">
    <property type="entry name" value="PADRE_dom"/>
</dbReference>
<keyword evidence="9 11" id="KW-0333">Golgi apparatus</keyword>
<dbReference type="PANTHER" id="PTHR45684">
    <property type="entry name" value="RE74312P"/>
    <property type="match status" value="1"/>
</dbReference>
<comment type="similarity">
    <text evidence="3 11">Belongs to the small GTPase superfamily. SAR1 family.</text>
</comment>
<sequence>MVNENNGTPEADIYADSINAGLFLVSESALLADWFYGVLASLGLWQKEAKILFLGLDNAGKTTLLHMLKDERLVQHQPTQHPTSEELSIGKIKFKAFDLGGHQIARRVWKDYYAKVDAVVYLVDAYDKERFAESKKELDALLSDESLATVPFLILGNKIDIPYAASEDELRYHLGLSNFTTGKGKVNLVDSNVRPLEVFMCSIVRKMGYGEGFKWLSQYIKMGNTIGSRKLETAAMSGGKVVLSDGRVQNLEEETTVAEIMLENPQHVVVEFDPSSITFNKDGKTVKKKLTPLPADNTLEPGKIYLVLPAKRSGSGGGAKSSSSSAVMTSEEIRKCWFSATAMVRSSFSYYEGILPWFTTRSYSNSNPAVDAVVAATSVGKLEAETEEEGSGVFEPAVVGKRWKQAWILSRRRRQRRKSINCCRFSYGVSVRQALEKCF</sequence>
<dbReference type="PROSITE" id="PS51417">
    <property type="entry name" value="ARF"/>
    <property type="match status" value="1"/>
</dbReference>
<dbReference type="EMBL" id="JAGKQM010000009">
    <property type="protein sequence ID" value="KAH0908270.1"/>
    <property type="molecule type" value="Genomic_DNA"/>
</dbReference>
<dbReference type="PRINTS" id="PR00328">
    <property type="entry name" value="SAR1GTPBP"/>
</dbReference>
<keyword evidence="13" id="KW-1185">Reference proteome</keyword>
<evidence type="ECO:0000256" key="9">
    <source>
        <dbReference type="ARBA" id="ARBA00023034"/>
    </source>
</evidence>
<evidence type="ECO:0000256" key="10">
    <source>
        <dbReference type="ARBA" id="ARBA00023134"/>
    </source>
</evidence>
<dbReference type="InterPro" id="IPR005225">
    <property type="entry name" value="Small_GTP-bd"/>
</dbReference>
<dbReference type="Gene3D" id="3.40.50.300">
    <property type="entry name" value="P-loop containing nucleotide triphosphate hydrolases"/>
    <property type="match status" value="1"/>
</dbReference>
<accession>A0ABQ8BTW7</accession>
<keyword evidence="10" id="KW-0342">GTP-binding</keyword>
<evidence type="ECO:0000256" key="11">
    <source>
        <dbReference type="RuleBase" id="RU003926"/>
    </source>
</evidence>
<dbReference type="SMART" id="SM00177">
    <property type="entry name" value="ARF"/>
    <property type="match status" value="1"/>
</dbReference>
<dbReference type="InterPro" id="IPR006689">
    <property type="entry name" value="Small_GTPase_ARF/SAR"/>
</dbReference>
<comment type="subcellular location">
    <subcellularLocation>
        <location evidence="1">Endoplasmic reticulum</location>
    </subcellularLocation>
    <subcellularLocation>
        <location evidence="2">Golgi apparatus</location>
    </subcellularLocation>
</comment>
<comment type="caution">
    <text evidence="12">The sequence shown here is derived from an EMBL/GenBank/DDBJ whole genome shotgun (WGS) entry which is preliminary data.</text>
</comment>
<keyword evidence="5" id="KW-0547">Nucleotide-binding</keyword>
<evidence type="ECO:0000256" key="6">
    <source>
        <dbReference type="ARBA" id="ARBA00022824"/>
    </source>
</evidence>
<dbReference type="InterPro" id="IPR006687">
    <property type="entry name" value="Small_GTPase_SAR1"/>
</dbReference>
<dbReference type="SMART" id="SM00178">
    <property type="entry name" value="SAR"/>
    <property type="match status" value="1"/>
</dbReference>
<dbReference type="Proteomes" id="UP000824890">
    <property type="component" value="Unassembled WGS sequence"/>
</dbReference>
<dbReference type="CDD" id="cd00879">
    <property type="entry name" value="Sar1"/>
    <property type="match status" value="1"/>
</dbReference>
<protein>
    <submittedName>
        <fullName evidence="12">Uncharacterized protein</fullName>
    </submittedName>
</protein>
<name>A0ABQ8BTW7_BRANA</name>
<dbReference type="NCBIfam" id="TIGR00231">
    <property type="entry name" value="small_GTP"/>
    <property type="match status" value="1"/>
</dbReference>
<reference evidence="12 13" key="1">
    <citation type="submission" date="2021-05" db="EMBL/GenBank/DDBJ databases">
        <title>Genome Assembly of Synthetic Allotetraploid Brassica napus Reveals Homoeologous Exchanges between Subgenomes.</title>
        <authorList>
            <person name="Davis J.T."/>
        </authorList>
    </citation>
    <scope>NUCLEOTIDE SEQUENCE [LARGE SCALE GENOMIC DNA]</scope>
    <source>
        <strain evidence="13">cv. Da-Ae</strain>
        <tissue evidence="12">Seedling</tissue>
    </source>
</reference>
<dbReference type="PROSITE" id="PS51422">
    <property type="entry name" value="SAR1"/>
    <property type="match status" value="1"/>
</dbReference>
<evidence type="ECO:0000256" key="1">
    <source>
        <dbReference type="ARBA" id="ARBA00004240"/>
    </source>
</evidence>
<keyword evidence="8 11" id="KW-0653">Protein transport</keyword>
<evidence type="ECO:0000256" key="4">
    <source>
        <dbReference type="ARBA" id="ARBA00022448"/>
    </source>
</evidence>
<evidence type="ECO:0000256" key="7">
    <source>
        <dbReference type="ARBA" id="ARBA00022892"/>
    </source>
</evidence>
<keyword evidence="7 11" id="KW-0931">ER-Golgi transport</keyword>
<gene>
    <name evidence="12" type="ORF">HID58_031591</name>
</gene>
<dbReference type="Pfam" id="PF00025">
    <property type="entry name" value="Arf"/>
    <property type="match status" value="1"/>
</dbReference>
<evidence type="ECO:0000313" key="13">
    <source>
        <dbReference type="Proteomes" id="UP000824890"/>
    </source>
</evidence>
<evidence type="ECO:0000256" key="2">
    <source>
        <dbReference type="ARBA" id="ARBA00004555"/>
    </source>
</evidence>
<proteinExistence type="inferred from homology"/>
<evidence type="ECO:0000256" key="8">
    <source>
        <dbReference type="ARBA" id="ARBA00022927"/>
    </source>
</evidence>
<dbReference type="InterPro" id="IPR027417">
    <property type="entry name" value="P-loop_NTPase"/>
</dbReference>
<evidence type="ECO:0000256" key="5">
    <source>
        <dbReference type="ARBA" id="ARBA00022741"/>
    </source>
</evidence>
<keyword evidence="6 11" id="KW-0256">Endoplasmic reticulum</keyword>
<keyword evidence="4 11" id="KW-0813">Transport</keyword>
<dbReference type="Pfam" id="PF14009">
    <property type="entry name" value="PADRE"/>
    <property type="match status" value="1"/>
</dbReference>
<evidence type="ECO:0000313" key="12">
    <source>
        <dbReference type="EMBL" id="KAH0908270.1"/>
    </source>
</evidence>
<evidence type="ECO:0000256" key="3">
    <source>
        <dbReference type="ARBA" id="ARBA00007507"/>
    </source>
</evidence>
<organism evidence="12 13">
    <name type="scientific">Brassica napus</name>
    <name type="common">Rape</name>
    <dbReference type="NCBI Taxonomy" id="3708"/>
    <lineage>
        <taxon>Eukaryota</taxon>
        <taxon>Viridiplantae</taxon>
        <taxon>Streptophyta</taxon>
        <taxon>Embryophyta</taxon>
        <taxon>Tracheophyta</taxon>
        <taxon>Spermatophyta</taxon>
        <taxon>Magnoliopsida</taxon>
        <taxon>eudicotyledons</taxon>
        <taxon>Gunneridae</taxon>
        <taxon>Pentapetalae</taxon>
        <taxon>rosids</taxon>
        <taxon>malvids</taxon>
        <taxon>Brassicales</taxon>
        <taxon>Brassicaceae</taxon>
        <taxon>Brassiceae</taxon>
        <taxon>Brassica</taxon>
    </lineage>
</organism>